<organism evidence="2 3">
    <name type="scientific">Winogradskyella aurantia</name>
    <dbReference type="NCBI Taxonomy" id="1915063"/>
    <lineage>
        <taxon>Bacteria</taxon>
        <taxon>Pseudomonadati</taxon>
        <taxon>Bacteroidota</taxon>
        <taxon>Flavobacteriia</taxon>
        <taxon>Flavobacteriales</taxon>
        <taxon>Flavobacteriaceae</taxon>
        <taxon>Winogradskyella</taxon>
    </lineage>
</organism>
<dbReference type="EMBL" id="NGJN01000009">
    <property type="protein sequence ID" value="OZV66631.1"/>
    <property type="molecule type" value="Genomic_DNA"/>
</dbReference>
<name>A0A265UMU9_9FLAO</name>
<evidence type="ECO:0000256" key="1">
    <source>
        <dbReference type="SAM" id="Phobius"/>
    </source>
</evidence>
<comment type="caution">
    <text evidence="2">The sequence shown here is derived from an EMBL/GenBank/DDBJ whole genome shotgun (WGS) entry which is preliminary data.</text>
</comment>
<feature type="transmembrane region" description="Helical" evidence="1">
    <location>
        <begin position="98"/>
        <end position="115"/>
    </location>
</feature>
<keyword evidence="1" id="KW-1133">Transmembrane helix</keyword>
<protein>
    <submittedName>
        <fullName evidence="2">Uncharacterized protein</fullName>
    </submittedName>
</protein>
<sequence>MDKVILKDIANNNDLYKPTVMAVISGLLPLCFLLIQKTADLKTRFHRVVSALIIILSGLVFWRLRIFGLNSEFQILSEYNTLYNLPATLDRSYLKFEVYLLMGFIVGTLIAILIFRDKSRPLMF</sequence>
<accession>A0A265UMU9</accession>
<feature type="transmembrane region" description="Helical" evidence="1">
    <location>
        <begin position="47"/>
        <end position="64"/>
    </location>
</feature>
<reference evidence="2 3" key="1">
    <citation type="submission" date="2017-05" db="EMBL/GenBank/DDBJ databases">
        <title>The draft genome sequence of Idiomarina salinarum WNB302.</title>
        <authorList>
            <person name="Sun Y."/>
            <person name="Chen B."/>
            <person name="Du Z."/>
        </authorList>
    </citation>
    <scope>NUCLEOTIDE SEQUENCE [LARGE SCALE GENOMIC DNA]</scope>
    <source>
        <strain evidence="2 3">WNB302</strain>
    </source>
</reference>
<dbReference type="Proteomes" id="UP000216840">
    <property type="component" value="Unassembled WGS sequence"/>
</dbReference>
<evidence type="ECO:0000313" key="3">
    <source>
        <dbReference type="Proteomes" id="UP000216840"/>
    </source>
</evidence>
<gene>
    <name evidence="2" type="ORF">CA834_14160</name>
</gene>
<proteinExistence type="predicted"/>
<feature type="transmembrane region" description="Helical" evidence="1">
    <location>
        <begin position="15"/>
        <end position="35"/>
    </location>
</feature>
<keyword evidence="3" id="KW-1185">Reference proteome</keyword>
<keyword evidence="1" id="KW-0472">Membrane</keyword>
<evidence type="ECO:0000313" key="2">
    <source>
        <dbReference type="EMBL" id="OZV66631.1"/>
    </source>
</evidence>
<dbReference type="AlphaFoldDB" id="A0A265UMU9"/>
<keyword evidence="1" id="KW-0812">Transmembrane</keyword>